<keyword evidence="2" id="KW-1185">Reference proteome</keyword>
<organism evidence="1 2">
    <name type="scientific">Eumeta variegata</name>
    <name type="common">Bagworm moth</name>
    <name type="synonym">Eumeta japonica</name>
    <dbReference type="NCBI Taxonomy" id="151549"/>
    <lineage>
        <taxon>Eukaryota</taxon>
        <taxon>Metazoa</taxon>
        <taxon>Ecdysozoa</taxon>
        <taxon>Arthropoda</taxon>
        <taxon>Hexapoda</taxon>
        <taxon>Insecta</taxon>
        <taxon>Pterygota</taxon>
        <taxon>Neoptera</taxon>
        <taxon>Endopterygota</taxon>
        <taxon>Lepidoptera</taxon>
        <taxon>Glossata</taxon>
        <taxon>Ditrysia</taxon>
        <taxon>Tineoidea</taxon>
        <taxon>Psychidae</taxon>
        <taxon>Oiketicinae</taxon>
        <taxon>Eumeta</taxon>
    </lineage>
</organism>
<dbReference type="AlphaFoldDB" id="A0A4C1WPX9"/>
<dbReference type="EMBL" id="BGZK01000625">
    <property type="protein sequence ID" value="GBP53438.1"/>
    <property type="molecule type" value="Genomic_DNA"/>
</dbReference>
<proteinExistence type="predicted"/>
<evidence type="ECO:0000313" key="1">
    <source>
        <dbReference type="EMBL" id="GBP53438.1"/>
    </source>
</evidence>
<gene>
    <name evidence="1" type="ORF">EVAR_17513_1</name>
</gene>
<evidence type="ECO:0000313" key="2">
    <source>
        <dbReference type="Proteomes" id="UP000299102"/>
    </source>
</evidence>
<sequence length="130" mass="14076">MYAARAALAHAAGLVSAKRSSRQSTSFYIVLLNFTCGRISGGRPASFQNIDTIYRRTQSGSGGAGNARIRSRLRLCMCTLARDATSSLAAHFAPLVRPKALLAQINAPPPRRRGWGDYYTPTVFCQLTSP</sequence>
<comment type="caution">
    <text evidence="1">The sequence shown here is derived from an EMBL/GenBank/DDBJ whole genome shotgun (WGS) entry which is preliminary data.</text>
</comment>
<reference evidence="1 2" key="1">
    <citation type="journal article" date="2019" name="Commun. Biol.">
        <title>The bagworm genome reveals a unique fibroin gene that provides high tensile strength.</title>
        <authorList>
            <person name="Kono N."/>
            <person name="Nakamura H."/>
            <person name="Ohtoshi R."/>
            <person name="Tomita M."/>
            <person name="Numata K."/>
            <person name="Arakawa K."/>
        </authorList>
    </citation>
    <scope>NUCLEOTIDE SEQUENCE [LARGE SCALE GENOMIC DNA]</scope>
</reference>
<accession>A0A4C1WPX9</accession>
<protein>
    <submittedName>
        <fullName evidence="1">Uncharacterized protein</fullName>
    </submittedName>
</protein>
<name>A0A4C1WPX9_EUMVA</name>
<dbReference type="Proteomes" id="UP000299102">
    <property type="component" value="Unassembled WGS sequence"/>
</dbReference>